<reference evidence="1 2" key="1">
    <citation type="submission" date="2020-02" db="EMBL/GenBank/DDBJ databases">
        <title>Genome assembly of a novel Clostridium senegalense strain.</title>
        <authorList>
            <person name="Gupta T.B."/>
            <person name="Jauregui R."/>
            <person name="Maclean P."/>
            <person name="Nawarathana A."/>
            <person name="Brightwell G."/>
        </authorList>
    </citation>
    <scope>NUCLEOTIDE SEQUENCE [LARGE SCALE GENOMIC DNA]</scope>
    <source>
        <strain evidence="1 2">AGRFS4</strain>
    </source>
</reference>
<organism evidence="1 2">
    <name type="scientific">Clostridium senegalense</name>
    <dbReference type="NCBI Taxonomy" id="1465809"/>
    <lineage>
        <taxon>Bacteria</taxon>
        <taxon>Bacillati</taxon>
        <taxon>Bacillota</taxon>
        <taxon>Clostridia</taxon>
        <taxon>Eubacteriales</taxon>
        <taxon>Clostridiaceae</taxon>
        <taxon>Clostridium</taxon>
    </lineage>
</organism>
<dbReference type="Pfam" id="PF13170">
    <property type="entry name" value="DUF4003"/>
    <property type="match status" value="1"/>
</dbReference>
<comment type="caution">
    <text evidence="1">The sequence shown here is derived from an EMBL/GenBank/DDBJ whole genome shotgun (WGS) entry which is preliminary data.</text>
</comment>
<evidence type="ECO:0000313" key="1">
    <source>
        <dbReference type="EMBL" id="NEU05098.1"/>
    </source>
</evidence>
<dbReference type="AlphaFoldDB" id="A0A6M0H492"/>
<dbReference type="RefSeq" id="WP_199870006.1">
    <property type="nucleotide sequence ID" value="NZ_JAAGPU010000016.1"/>
</dbReference>
<protein>
    <submittedName>
        <fullName evidence="1">DUF4003 family protein</fullName>
    </submittedName>
</protein>
<keyword evidence="2" id="KW-1185">Reference proteome</keyword>
<dbReference type="EMBL" id="JAAGPU010000016">
    <property type="protein sequence ID" value="NEU05098.1"/>
    <property type="molecule type" value="Genomic_DNA"/>
</dbReference>
<name>A0A6M0H492_9CLOT</name>
<gene>
    <name evidence="1" type="ORF">G3M99_09575</name>
</gene>
<dbReference type="Proteomes" id="UP000481872">
    <property type="component" value="Unassembled WGS sequence"/>
</dbReference>
<sequence length="332" mass="37516">MEQCLKNKILKMISNYEELGKTKRHNNNLIKACNALSLAIENRVIDAKSTNAAIKVINKNTSFFSVFKNDNVLLSLATTISLTHNPKLVFLEIKGVYEKLQKHFSSSEYLVMAANIIYKHGKKYGIYETVERTKISYELMRKNHKFLTSKEDYCAAAMIAMTCENLDETFNDIEKNYKYLSENGFHKGNELQTLTQMLSFTNGNVEEKASKVIKLYEFLKENDFPLKGQLLPLVGMVTSIVNDNDKFLKDVKSVDDELKKNGFGNFVFGKDNRAVVSVALTLSSYTDSMKNKVMNGLIENIATNTITNVLITMQIINIAAIASLIYVSTESN</sequence>
<evidence type="ECO:0000313" key="2">
    <source>
        <dbReference type="Proteomes" id="UP000481872"/>
    </source>
</evidence>
<accession>A0A6M0H492</accession>
<dbReference type="InterPro" id="IPR025062">
    <property type="entry name" value="DUF4003"/>
</dbReference>
<proteinExistence type="predicted"/>